<evidence type="ECO:0000256" key="7">
    <source>
        <dbReference type="ARBA" id="ARBA00022679"/>
    </source>
</evidence>
<comment type="cofactor">
    <cofactor evidence="2 13">
        <name>Mg(2+)</name>
        <dbReference type="ChEBI" id="CHEBI:18420"/>
    </cofactor>
</comment>
<dbReference type="Pfam" id="PF00809">
    <property type="entry name" value="Pterin_bind"/>
    <property type="match status" value="1"/>
</dbReference>
<dbReference type="STRING" id="1469948.GCA_000732725_00704"/>
<accession>A0A4R1QSH6</accession>
<evidence type="ECO:0000256" key="4">
    <source>
        <dbReference type="ARBA" id="ARBA00009503"/>
    </source>
</evidence>
<dbReference type="RefSeq" id="WP_031389460.1">
    <property type="nucleotide sequence ID" value="NZ_JPNB01000001.1"/>
</dbReference>
<protein>
    <recommendedName>
        <fullName evidence="6 13">Dihydropteroate synthase</fullName>
        <shortName evidence="13">DHPS</shortName>
        <ecNumber evidence="5 13">2.5.1.15</ecNumber>
    </recommendedName>
    <alternativeName>
        <fullName evidence="11 13">Dihydropteroate pyrophosphorylase</fullName>
    </alternativeName>
</protein>
<dbReference type="InterPro" id="IPR011005">
    <property type="entry name" value="Dihydropteroate_synth-like_sf"/>
</dbReference>
<evidence type="ECO:0000256" key="2">
    <source>
        <dbReference type="ARBA" id="ARBA00001946"/>
    </source>
</evidence>
<evidence type="ECO:0000256" key="9">
    <source>
        <dbReference type="ARBA" id="ARBA00022842"/>
    </source>
</evidence>
<evidence type="ECO:0000256" key="11">
    <source>
        <dbReference type="ARBA" id="ARBA00030193"/>
    </source>
</evidence>
<evidence type="ECO:0000256" key="8">
    <source>
        <dbReference type="ARBA" id="ARBA00022723"/>
    </source>
</evidence>
<evidence type="ECO:0000313" key="15">
    <source>
        <dbReference type="EMBL" id="TCL55981.1"/>
    </source>
</evidence>
<dbReference type="EMBL" id="SLUO01000013">
    <property type="protein sequence ID" value="TCL55981.1"/>
    <property type="molecule type" value="Genomic_DNA"/>
</dbReference>
<dbReference type="GO" id="GO:0046656">
    <property type="term" value="P:folic acid biosynthetic process"/>
    <property type="evidence" value="ECO:0007669"/>
    <property type="project" value="UniProtKB-KW"/>
</dbReference>
<dbReference type="AlphaFoldDB" id="A0A4R1QSH6"/>
<keyword evidence="10 13" id="KW-0289">Folate biosynthesis</keyword>
<dbReference type="FunFam" id="3.20.20.20:FF:000006">
    <property type="entry name" value="Dihydropteroate synthase"/>
    <property type="match status" value="1"/>
</dbReference>
<dbReference type="CDD" id="cd00739">
    <property type="entry name" value="DHPS"/>
    <property type="match status" value="1"/>
</dbReference>
<dbReference type="PROSITE" id="PS00793">
    <property type="entry name" value="DHPS_2"/>
    <property type="match status" value="1"/>
</dbReference>
<evidence type="ECO:0000256" key="3">
    <source>
        <dbReference type="ARBA" id="ARBA00004763"/>
    </source>
</evidence>
<dbReference type="EC" id="2.5.1.15" evidence="5 13"/>
<name>A0A4R1QSH6_9FIRM</name>
<dbReference type="PROSITE" id="PS00792">
    <property type="entry name" value="DHPS_1"/>
    <property type="match status" value="1"/>
</dbReference>
<evidence type="ECO:0000256" key="13">
    <source>
        <dbReference type="RuleBase" id="RU361205"/>
    </source>
</evidence>
<dbReference type="Proteomes" id="UP000295718">
    <property type="component" value="Unassembled WGS sequence"/>
</dbReference>
<comment type="catalytic activity">
    <reaction evidence="1">
        <text>(7,8-dihydropterin-6-yl)methyl diphosphate + 4-aminobenzoate = 7,8-dihydropteroate + diphosphate</text>
        <dbReference type="Rhea" id="RHEA:19949"/>
        <dbReference type="ChEBI" id="CHEBI:17836"/>
        <dbReference type="ChEBI" id="CHEBI:17839"/>
        <dbReference type="ChEBI" id="CHEBI:33019"/>
        <dbReference type="ChEBI" id="CHEBI:72950"/>
        <dbReference type="EC" id="2.5.1.15"/>
    </reaction>
</comment>
<dbReference type="GO" id="GO:0046654">
    <property type="term" value="P:tetrahydrofolate biosynthetic process"/>
    <property type="evidence" value="ECO:0007669"/>
    <property type="project" value="UniProtKB-UniPathway"/>
</dbReference>
<dbReference type="GO" id="GO:0005829">
    <property type="term" value="C:cytosol"/>
    <property type="evidence" value="ECO:0007669"/>
    <property type="project" value="TreeGrafter"/>
</dbReference>
<dbReference type="OrthoDB" id="9811744at2"/>
<dbReference type="InterPro" id="IPR006390">
    <property type="entry name" value="DHP_synth_dom"/>
</dbReference>
<evidence type="ECO:0000259" key="14">
    <source>
        <dbReference type="PROSITE" id="PS50972"/>
    </source>
</evidence>
<dbReference type="PANTHER" id="PTHR20941">
    <property type="entry name" value="FOLATE SYNTHESIS PROTEINS"/>
    <property type="match status" value="1"/>
</dbReference>
<evidence type="ECO:0000256" key="1">
    <source>
        <dbReference type="ARBA" id="ARBA00000012"/>
    </source>
</evidence>
<reference evidence="15 16" key="1">
    <citation type="submission" date="2019-03" db="EMBL/GenBank/DDBJ databases">
        <title>Genomic Encyclopedia of Type Strains, Phase IV (KMG-IV): sequencing the most valuable type-strain genomes for metagenomic binning, comparative biology and taxonomic classification.</title>
        <authorList>
            <person name="Goeker M."/>
        </authorList>
    </citation>
    <scope>NUCLEOTIDE SEQUENCE [LARGE SCALE GENOMIC DNA]</scope>
    <source>
        <strain evidence="15 16">DSM 100556</strain>
    </source>
</reference>
<feature type="domain" description="Pterin-binding" evidence="14">
    <location>
        <begin position="24"/>
        <end position="270"/>
    </location>
</feature>
<keyword evidence="7 13" id="KW-0808">Transferase</keyword>
<comment type="function">
    <text evidence="12 13">Catalyzes the condensation of para-aminobenzoate (pABA) with 6-hydroxymethyl-7,8-dihydropterin diphosphate (DHPt-PP) to form 7,8-dihydropteroate (H2Pte), the immediate precursor of folate derivatives.</text>
</comment>
<keyword evidence="16" id="KW-1185">Reference proteome</keyword>
<proteinExistence type="inferred from homology"/>
<keyword evidence="9 13" id="KW-0460">Magnesium</keyword>
<evidence type="ECO:0000313" key="16">
    <source>
        <dbReference type="Proteomes" id="UP000295718"/>
    </source>
</evidence>
<comment type="pathway">
    <text evidence="3 13">Cofactor biosynthesis; tetrahydrofolate biosynthesis; 7,8-dihydrofolate from 2-amino-4-hydroxy-6-hydroxymethyl-7,8-dihydropteridine diphosphate and 4-aminobenzoate: step 1/2.</text>
</comment>
<evidence type="ECO:0000256" key="10">
    <source>
        <dbReference type="ARBA" id="ARBA00022909"/>
    </source>
</evidence>
<dbReference type="GO" id="GO:0046872">
    <property type="term" value="F:metal ion binding"/>
    <property type="evidence" value="ECO:0007669"/>
    <property type="project" value="UniProtKB-KW"/>
</dbReference>
<organism evidence="15 16">
    <name type="scientific">Kineothrix alysoides</name>
    <dbReference type="NCBI Taxonomy" id="1469948"/>
    <lineage>
        <taxon>Bacteria</taxon>
        <taxon>Bacillati</taxon>
        <taxon>Bacillota</taxon>
        <taxon>Clostridia</taxon>
        <taxon>Lachnospirales</taxon>
        <taxon>Lachnospiraceae</taxon>
        <taxon>Kineothrix</taxon>
    </lineage>
</organism>
<dbReference type="Gene3D" id="3.20.20.20">
    <property type="entry name" value="Dihydropteroate synthase-like"/>
    <property type="match status" value="1"/>
</dbReference>
<gene>
    <name evidence="15" type="ORF">EDD76_113119</name>
</gene>
<dbReference type="PANTHER" id="PTHR20941:SF1">
    <property type="entry name" value="FOLIC ACID SYNTHESIS PROTEIN FOL1"/>
    <property type="match status" value="1"/>
</dbReference>
<comment type="caution">
    <text evidence="15">The sequence shown here is derived from an EMBL/GenBank/DDBJ whole genome shotgun (WGS) entry which is preliminary data.</text>
</comment>
<dbReference type="UniPathway" id="UPA00077">
    <property type="reaction ID" value="UER00156"/>
</dbReference>
<dbReference type="SUPFAM" id="SSF51717">
    <property type="entry name" value="Dihydropteroate synthetase-like"/>
    <property type="match status" value="1"/>
</dbReference>
<dbReference type="NCBIfam" id="TIGR01496">
    <property type="entry name" value="DHPS"/>
    <property type="match status" value="1"/>
</dbReference>
<dbReference type="PROSITE" id="PS50972">
    <property type="entry name" value="PTERIN_BINDING"/>
    <property type="match status" value="1"/>
</dbReference>
<sequence>MEDKIKGFRKFRIGNRDFEVNKHTYVMGILNVTPDSFSDGGKFNEIDKALKHVEEMISEGADIIDIGGESTRPGHIQLSDEEEIERAVPVVEAVKSRFDIPVSLDTYKSKVAFAGIKAGADLINDIWGLKYDKDMAKVIAESGLPCCLMHNRKEPDYNDYMQDVAADLAETIHIANKAGIADEKIILDPGVGFGKTYENNLEIIHCLEELKVFDYPILLGTSRKSVIGLTLNLPADQRVEGTLVTTVFAVIKGCTFVRVHDIKENVRAIRMAEAILHSGI</sequence>
<evidence type="ECO:0000256" key="6">
    <source>
        <dbReference type="ARBA" id="ARBA00016919"/>
    </source>
</evidence>
<dbReference type="GO" id="GO:0004156">
    <property type="term" value="F:dihydropteroate synthase activity"/>
    <property type="evidence" value="ECO:0007669"/>
    <property type="project" value="UniProtKB-EC"/>
</dbReference>
<evidence type="ECO:0000256" key="5">
    <source>
        <dbReference type="ARBA" id="ARBA00012458"/>
    </source>
</evidence>
<keyword evidence="8 13" id="KW-0479">Metal-binding</keyword>
<comment type="similarity">
    <text evidence="4 13">Belongs to the DHPS family.</text>
</comment>
<evidence type="ECO:0000256" key="12">
    <source>
        <dbReference type="ARBA" id="ARBA00053449"/>
    </source>
</evidence>
<dbReference type="InterPro" id="IPR000489">
    <property type="entry name" value="Pterin-binding_dom"/>
</dbReference>
<dbReference type="InterPro" id="IPR045031">
    <property type="entry name" value="DHP_synth-like"/>
</dbReference>